<accession>A0A8J7Q5N8</accession>
<evidence type="ECO:0000313" key="2">
    <source>
        <dbReference type="Proteomes" id="UP000664417"/>
    </source>
</evidence>
<protein>
    <submittedName>
        <fullName evidence="1">Uncharacterized protein</fullName>
    </submittedName>
</protein>
<evidence type="ECO:0000313" key="1">
    <source>
        <dbReference type="EMBL" id="MBO1320902.1"/>
    </source>
</evidence>
<name>A0A8J7Q5N8_9BACT</name>
<organism evidence="1 2">
    <name type="scientific">Acanthopleuribacter pedis</name>
    <dbReference type="NCBI Taxonomy" id="442870"/>
    <lineage>
        <taxon>Bacteria</taxon>
        <taxon>Pseudomonadati</taxon>
        <taxon>Acidobacteriota</taxon>
        <taxon>Holophagae</taxon>
        <taxon>Acanthopleuribacterales</taxon>
        <taxon>Acanthopleuribacteraceae</taxon>
        <taxon>Acanthopleuribacter</taxon>
    </lineage>
</organism>
<gene>
    <name evidence="1" type="ORF">J3U88_20660</name>
</gene>
<comment type="caution">
    <text evidence="1">The sequence shown here is derived from an EMBL/GenBank/DDBJ whole genome shotgun (WGS) entry which is preliminary data.</text>
</comment>
<dbReference type="RefSeq" id="WP_207860877.1">
    <property type="nucleotide sequence ID" value="NZ_JAFREP010000020.1"/>
</dbReference>
<dbReference type="Proteomes" id="UP000664417">
    <property type="component" value="Unassembled WGS sequence"/>
</dbReference>
<dbReference type="EMBL" id="JAFREP010000020">
    <property type="protein sequence ID" value="MBO1320902.1"/>
    <property type="molecule type" value="Genomic_DNA"/>
</dbReference>
<reference evidence="1" key="1">
    <citation type="submission" date="2021-03" db="EMBL/GenBank/DDBJ databases">
        <authorList>
            <person name="Wang G."/>
        </authorList>
    </citation>
    <scope>NUCLEOTIDE SEQUENCE</scope>
    <source>
        <strain evidence="1">KCTC 12899</strain>
    </source>
</reference>
<sequence length="100" mass="11406">MGLMLLASCVAQPAMPVRVEYDLTPRTEGIKVRLHNHGHRSLWVTVEFINHERGLSRTVKLFLPAGAGHEVGWYDGWKFEPGECVRIKHGDFQDKHVCLE</sequence>
<proteinExistence type="predicted"/>
<dbReference type="AlphaFoldDB" id="A0A8J7Q5N8"/>
<keyword evidence="2" id="KW-1185">Reference proteome</keyword>